<reference evidence="3" key="1">
    <citation type="submission" date="2021-02" db="EMBL/GenBank/DDBJ databases">
        <authorList>
            <person name="Dougan E. K."/>
            <person name="Rhodes N."/>
            <person name="Thang M."/>
            <person name="Chan C."/>
        </authorList>
    </citation>
    <scope>NUCLEOTIDE SEQUENCE</scope>
</reference>
<evidence type="ECO:0000256" key="2">
    <source>
        <dbReference type="SAM" id="MobiDB-lite"/>
    </source>
</evidence>
<organism evidence="3 4">
    <name type="scientific">Polarella glacialis</name>
    <name type="common">Dinoflagellate</name>
    <dbReference type="NCBI Taxonomy" id="89957"/>
    <lineage>
        <taxon>Eukaryota</taxon>
        <taxon>Sar</taxon>
        <taxon>Alveolata</taxon>
        <taxon>Dinophyceae</taxon>
        <taxon>Suessiales</taxon>
        <taxon>Suessiaceae</taxon>
        <taxon>Polarella</taxon>
    </lineage>
</organism>
<keyword evidence="1" id="KW-0175">Coiled coil</keyword>
<gene>
    <name evidence="3" type="ORF">PGLA2088_LOCUS14767</name>
</gene>
<dbReference type="Gene3D" id="3.10.28.10">
    <property type="entry name" value="Homing endonucleases"/>
    <property type="match status" value="3"/>
</dbReference>
<feature type="region of interest" description="Disordered" evidence="2">
    <location>
        <begin position="1459"/>
        <end position="1478"/>
    </location>
</feature>
<proteinExistence type="predicted"/>
<feature type="compositionally biased region" description="Polar residues" evidence="2">
    <location>
        <begin position="1468"/>
        <end position="1478"/>
    </location>
</feature>
<feature type="coiled-coil region" evidence="1">
    <location>
        <begin position="375"/>
        <end position="418"/>
    </location>
</feature>
<dbReference type="PANTHER" id="PTHR37520:SF1">
    <property type="entry name" value="INTRON-ENCODED DNA ENDONUCLEASE AI2A-RELATED"/>
    <property type="match status" value="1"/>
</dbReference>
<sequence>MQLGRSFTASRLAFSFGHRPVFPSVHDRRTAGTANVLQQSSVNGHQQQSLDALQRRRDRLHACLRRIPWPPVKHFVAFGQRQELPVKVGTSLETKSGAVLPNLSQQELEYLSGFFDGDGCVSATGNRGSCALQVGQAFDRGEALVRFHAAFGGGIYHHCSGMGSKKPSIIWVVSGTAGRKAAAQLALWPSLKQSQLMIAACWEGFDTNRQELYMSLKRLKRHDHNPALLDCSWPYLAGFFDAEGYVHISARSVSINLQLTQNNRIVLDRIRMFLHNEKLPEWGPVRSSNASHVMLCTTLAASQKTLQKLLAAGLVVKRREAELALTLTAENHMALRDELSQLSGNQSKYKRLDDIGVARAVQIRRVGSRLFNARRSGQSEQVLSCQRQLKQLREEHVVQRLTSQIASLRLDIRELLKNTDGLKTQIALLVVMLPCIQCIHDKLPELDEAIHILDRSEKVAASACGQLARWSAKASEATSVSTETSISKRSHIGMVSLRSLPLSHGLMRRLSLRPERWLQTGAAGGCSILAHGQQRCDSGGPQKSSSEQQLERHKQRLKRLIDKLYWLPVTNFAVDGTLHALPLKPVGLAAVGLSGSSQRKLPQQELEYLAGFFDGDGCVTLLTNQSSCVLSIGQSYTGGSILLRFQSAFGGAIYLHKPGRGLSKPSLQWIATGIIGKQAAEVLSQWPSFKLPQLRIAANWPACSQERARLAHELKSLKTQHRNPDSLACSWSYLAGFFDAEGYIFIRACSASIVLDISQKTSAILVCAHKFLCSEGLTLWRHVPLPAGRPVHRLACSDSKVSRKTLDCMLGAGLLVKKVQAQLALKLNPENYGQIRQSLTELSGNQSRYARLAPQGVARAIGIKRLGNKLHYARLTNRHELASSTQAQIDQLRGTGERMKQRCDRLVGLLRKLEWPKISHITFHDQRYELPVSSKLLCEGSPPRKVSQAELEYLVGFFDGDGCAGVATDLSGGRLYVDKSSDRPEAIMQFYEAFGGGVGMKSQGLGLIKPMIQWILSGHAARTAAAAMATVPGIKQPQLQSVANWPKVASERKCLQVELKRLKANPPDSSRIRCTWPYLAGFFDVEGSITVDARHASRTLRLPQLHRERSARQAIKVDIVVMMQLAWRDIRALLRQGGTPLMTSQNIVTGIAVGITEHCYHYCGGSCSGWACSGCTEGFQMYAHVHDVQDADAATSEEFRAKSAFGANHIRGFAGGKFRKCDPEHAASAALMGLTLEVRSWLRSLKSQQSEGLAKQRDEALQRSVNALRLMRDTIRDMQAAPVLEPAASVPCDLGSRRWLDGLRPRVSGRVPPAKYKSKSRSRTDLTQGGLEADASFCLLYGQGKGVASCAQAATQLKGLQTECRTIGQDVTQDTSALYYNKTTCKLCSPSSGAQVRRTLTTDVIKCQTMCGQDLGCRGFDHDASRDMCRLFGSCPPSARLDEFGCVWTIYDRPLSEVPTSKPGAGKQGNQTIVGPAGINNNASTTTMRAQRGIAIAGGRPAACCPLVWWSLALVLATMVQR</sequence>
<dbReference type="InterPro" id="IPR027434">
    <property type="entry name" value="Homing_endonucl"/>
</dbReference>
<name>A0A813J291_POLGL</name>
<dbReference type="PANTHER" id="PTHR37520">
    <property type="entry name" value="INTRON-ENCODED DNA ENDONUCLEASE AI2A-RELATED"/>
    <property type="match status" value="1"/>
</dbReference>
<evidence type="ECO:0000313" key="3">
    <source>
        <dbReference type="EMBL" id="CAE8662197.1"/>
    </source>
</evidence>
<evidence type="ECO:0000256" key="1">
    <source>
        <dbReference type="SAM" id="Coils"/>
    </source>
</evidence>
<accession>A0A813J291</accession>
<protein>
    <recommendedName>
        <fullName evidence="5">Homing endonuclease LAGLIDADG domain-containing protein</fullName>
    </recommendedName>
</protein>
<dbReference type="EMBL" id="CAJNNW010018006">
    <property type="protein sequence ID" value="CAE8662197.1"/>
    <property type="molecule type" value="Genomic_DNA"/>
</dbReference>
<comment type="caution">
    <text evidence="3">The sequence shown here is derived from an EMBL/GenBank/DDBJ whole genome shotgun (WGS) entry which is preliminary data.</text>
</comment>
<dbReference type="Proteomes" id="UP000626109">
    <property type="component" value="Unassembled WGS sequence"/>
</dbReference>
<evidence type="ECO:0008006" key="5">
    <source>
        <dbReference type="Google" id="ProtNLM"/>
    </source>
</evidence>
<evidence type="ECO:0000313" key="4">
    <source>
        <dbReference type="Proteomes" id="UP000626109"/>
    </source>
</evidence>
<dbReference type="SUPFAM" id="SSF55608">
    <property type="entry name" value="Homing endonucleases"/>
    <property type="match status" value="3"/>
</dbReference>